<dbReference type="AlphaFoldDB" id="A0A249KG79"/>
<dbReference type="RefSeq" id="WP_095673389.1">
    <property type="nucleotide sequence ID" value="NZ_CP016773.1"/>
</dbReference>
<keyword evidence="1" id="KW-0456">Lyase</keyword>
<dbReference type="InterPro" id="IPR052551">
    <property type="entry name" value="UV-DNA_repair_photolyase"/>
</dbReference>
<reference evidence="1 2" key="1">
    <citation type="submission" date="2016-07" db="EMBL/GenBank/DDBJ databases">
        <title>High microdiversification within the ubiquitous acI lineage of Actinobacteria.</title>
        <authorList>
            <person name="Neuenschwander S.M."/>
            <person name="Salcher M."/>
            <person name="Ghai R."/>
            <person name="Pernthaler J."/>
        </authorList>
    </citation>
    <scope>NUCLEOTIDE SEQUENCE [LARGE SCALE GENOMIC DNA]</scope>
    <source>
        <strain evidence="1">MMS-IA-56</strain>
    </source>
</reference>
<dbReference type="Pfam" id="PF04244">
    <property type="entry name" value="DPRP"/>
    <property type="match status" value="1"/>
</dbReference>
<organism evidence="1 2">
    <name type="scientific">Candidatus Planktophila sulfonica</name>
    <dbReference type="NCBI Taxonomy" id="1884904"/>
    <lineage>
        <taxon>Bacteria</taxon>
        <taxon>Bacillati</taxon>
        <taxon>Actinomycetota</taxon>
        <taxon>Actinomycetes</taxon>
        <taxon>Candidatus Nanopelagicales</taxon>
        <taxon>Candidatus Nanopelagicaceae</taxon>
        <taxon>Candidatus Planktophila</taxon>
    </lineage>
</organism>
<proteinExistence type="predicted"/>
<accession>A0A249KG79</accession>
<dbReference type="PANTHER" id="PTHR38657:SF1">
    <property type="entry name" value="SLR1343 PROTEIN"/>
    <property type="match status" value="1"/>
</dbReference>
<dbReference type="Gene3D" id="3.40.50.620">
    <property type="entry name" value="HUPs"/>
    <property type="match status" value="1"/>
</dbReference>
<dbReference type="InterPro" id="IPR014729">
    <property type="entry name" value="Rossmann-like_a/b/a_fold"/>
</dbReference>
<dbReference type="Gene3D" id="1.10.10.1710">
    <property type="entry name" value="Deoxyribodipyrimidine photolyase-related"/>
    <property type="match status" value="1"/>
</dbReference>
<evidence type="ECO:0000313" key="2">
    <source>
        <dbReference type="Proteomes" id="UP000217215"/>
    </source>
</evidence>
<dbReference type="PANTHER" id="PTHR38657">
    <property type="entry name" value="SLR1343 PROTEIN"/>
    <property type="match status" value="1"/>
</dbReference>
<evidence type="ECO:0000313" key="1">
    <source>
        <dbReference type="EMBL" id="ASY15794.1"/>
    </source>
</evidence>
<gene>
    <name evidence="1" type="ORF">A1sIA56_02520</name>
</gene>
<name>A0A249KG79_9ACTN</name>
<dbReference type="Gene3D" id="1.25.40.80">
    <property type="match status" value="1"/>
</dbReference>
<dbReference type="OrthoDB" id="5288100at2"/>
<dbReference type="SUPFAM" id="SSF48173">
    <property type="entry name" value="Cryptochrome/photolyase FAD-binding domain"/>
    <property type="match status" value="1"/>
</dbReference>
<dbReference type="InterPro" id="IPR007357">
    <property type="entry name" value="PhrB-like"/>
</dbReference>
<keyword evidence="2" id="KW-1185">Reference proteome</keyword>
<dbReference type="Proteomes" id="UP000217215">
    <property type="component" value="Chromosome"/>
</dbReference>
<dbReference type="Gene3D" id="1.10.579.10">
    <property type="entry name" value="DNA Cyclobutane Dipyrimidine Photolyase, subunit A, domain 3"/>
    <property type="match status" value="1"/>
</dbReference>
<dbReference type="EMBL" id="CP016773">
    <property type="protein sequence ID" value="ASY15794.1"/>
    <property type="molecule type" value="Genomic_DNA"/>
</dbReference>
<sequence length="504" mass="57161">MVTAQSKKTVLLLNDQLNRNYGALKKADPKTHQILFIESERMLTTRSWHIQRLFFLMSARDHFLQELRNEGFTVTFIQSANTEVGINDFRATHPGVEIEVTEPSSHQQFEQLKGLGLTLIPNDFFLTSRPLFAQWANAQKSLVMENFYRAQRVRLNILMEGSDPVGGKWNYDADNRLPPPKSAHTWPAYLEHPRDEIDAAVIAGIKKRKIPVFGDDPDTTWGTTRAAALKQMEHFFKTGFAEFGAYEDAMVADSWAVNHSLLSPYLNVGLLHAEEVIAAALKRFAKGDIPIPSAEGFIRQIIGWREYINGLYWHFGDLYRNENALAASRPLLPLFTDSSKTEMKCVSTQVRDIEARAWVHHIPRLMVLSNLALITGTSPQEFLDWMRRAFIDAADWVMVPNVIGMSLHADGGKLATKPYASGGSYISKMGSFCKGCAFDPKKRIGDDACPFTTLYWDFLDRNQERFAKNHRMGQQLAGLKRLSDLPELRERAKEVLDLLSRGEL</sequence>
<dbReference type="KEGG" id="psuf:A1sIA56_02520"/>
<protein>
    <submittedName>
        <fullName evidence="1">Deoxyribodipyrimidine photolyase-related protein</fullName>
    </submittedName>
</protein>
<dbReference type="InterPro" id="IPR036134">
    <property type="entry name" value="Crypto/Photolyase_FAD-like_sf"/>
</dbReference>
<dbReference type="GO" id="GO:0016829">
    <property type="term" value="F:lyase activity"/>
    <property type="evidence" value="ECO:0007669"/>
    <property type="project" value="UniProtKB-KW"/>
</dbReference>